<feature type="compositionally biased region" description="Polar residues" evidence="1">
    <location>
        <begin position="28"/>
        <end position="38"/>
    </location>
</feature>
<reference evidence="2" key="1">
    <citation type="submission" date="2019-10" db="EMBL/GenBank/DDBJ databases">
        <authorList>
            <consortium name="DOE Joint Genome Institute"/>
            <person name="Kuo A."/>
            <person name="Miyauchi S."/>
            <person name="Kiss E."/>
            <person name="Drula E."/>
            <person name="Kohler A."/>
            <person name="Sanchez-Garcia M."/>
            <person name="Andreopoulos B."/>
            <person name="Barry K.W."/>
            <person name="Bonito G."/>
            <person name="Buee M."/>
            <person name="Carver A."/>
            <person name="Chen C."/>
            <person name="Cichocki N."/>
            <person name="Clum A."/>
            <person name="Culley D."/>
            <person name="Crous P.W."/>
            <person name="Fauchery L."/>
            <person name="Girlanda M."/>
            <person name="Hayes R."/>
            <person name="Keri Z."/>
            <person name="LaButti K."/>
            <person name="Lipzen A."/>
            <person name="Lombard V."/>
            <person name="Magnuson J."/>
            <person name="Maillard F."/>
            <person name="Morin E."/>
            <person name="Murat C."/>
            <person name="Nolan M."/>
            <person name="Ohm R."/>
            <person name="Pangilinan J."/>
            <person name="Pereira M."/>
            <person name="Perotto S."/>
            <person name="Peter M."/>
            <person name="Riley R."/>
            <person name="Sitrit Y."/>
            <person name="Stielow B."/>
            <person name="Szollosi G."/>
            <person name="Zifcakova L."/>
            <person name="Stursova M."/>
            <person name="Spatafora J.W."/>
            <person name="Tedersoo L."/>
            <person name="Vaario L.-M."/>
            <person name="Yamada A."/>
            <person name="Yan M."/>
            <person name="Wang P."/>
            <person name="Xu J."/>
            <person name="Bruns T."/>
            <person name="Baldrian P."/>
            <person name="Vilgalys R."/>
            <person name="Henrissat B."/>
            <person name="Grigoriev I.V."/>
            <person name="Hibbett D."/>
            <person name="Nagy L.G."/>
            <person name="Martin F.M."/>
        </authorList>
    </citation>
    <scope>NUCLEOTIDE SEQUENCE</scope>
    <source>
        <strain evidence="2">BED1</strain>
    </source>
</reference>
<evidence type="ECO:0000313" key="3">
    <source>
        <dbReference type="Proteomes" id="UP001194468"/>
    </source>
</evidence>
<reference evidence="2" key="2">
    <citation type="journal article" date="2020" name="Nat. Commun.">
        <title>Large-scale genome sequencing of mycorrhizal fungi provides insights into the early evolution of symbiotic traits.</title>
        <authorList>
            <person name="Miyauchi S."/>
            <person name="Kiss E."/>
            <person name="Kuo A."/>
            <person name="Drula E."/>
            <person name="Kohler A."/>
            <person name="Sanchez-Garcia M."/>
            <person name="Morin E."/>
            <person name="Andreopoulos B."/>
            <person name="Barry K.W."/>
            <person name="Bonito G."/>
            <person name="Buee M."/>
            <person name="Carver A."/>
            <person name="Chen C."/>
            <person name="Cichocki N."/>
            <person name="Clum A."/>
            <person name="Culley D."/>
            <person name="Crous P.W."/>
            <person name="Fauchery L."/>
            <person name="Girlanda M."/>
            <person name="Hayes R.D."/>
            <person name="Keri Z."/>
            <person name="LaButti K."/>
            <person name="Lipzen A."/>
            <person name="Lombard V."/>
            <person name="Magnuson J."/>
            <person name="Maillard F."/>
            <person name="Murat C."/>
            <person name="Nolan M."/>
            <person name="Ohm R.A."/>
            <person name="Pangilinan J."/>
            <person name="Pereira M.F."/>
            <person name="Perotto S."/>
            <person name="Peter M."/>
            <person name="Pfister S."/>
            <person name="Riley R."/>
            <person name="Sitrit Y."/>
            <person name="Stielow J.B."/>
            <person name="Szollosi G."/>
            <person name="Zifcakova L."/>
            <person name="Stursova M."/>
            <person name="Spatafora J.W."/>
            <person name="Tedersoo L."/>
            <person name="Vaario L.M."/>
            <person name="Yamada A."/>
            <person name="Yan M."/>
            <person name="Wang P."/>
            <person name="Xu J."/>
            <person name="Bruns T."/>
            <person name="Baldrian P."/>
            <person name="Vilgalys R."/>
            <person name="Dunand C."/>
            <person name="Henrissat B."/>
            <person name="Grigoriev I.V."/>
            <person name="Hibbett D."/>
            <person name="Nagy L.G."/>
            <person name="Martin F.M."/>
        </authorList>
    </citation>
    <scope>NUCLEOTIDE SEQUENCE</scope>
    <source>
        <strain evidence="2">BED1</strain>
    </source>
</reference>
<proteinExistence type="predicted"/>
<protein>
    <submittedName>
        <fullName evidence="2">Uncharacterized protein</fullName>
    </submittedName>
</protein>
<organism evidence="2 3">
    <name type="scientific">Boletus edulis BED1</name>
    <dbReference type="NCBI Taxonomy" id="1328754"/>
    <lineage>
        <taxon>Eukaryota</taxon>
        <taxon>Fungi</taxon>
        <taxon>Dikarya</taxon>
        <taxon>Basidiomycota</taxon>
        <taxon>Agaricomycotina</taxon>
        <taxon>Agaricomycetes</taxon>
        <taxon>Agaricomycetidae</taxon>
        <taxon>Boletales</taxon>
        <taxon>Boletineae</taxon>
        <taxon>Boletaceae</taxon>
        <taxon>Boletoideae</taxon>
        <taxon>Boletus</taxon>
    </lineage>
</organism>
<dbReference type="Proteomes" id="UP001194468">
    <property type="component" value="Unassembled WGS sequence"/>
</dbReference>
<gene>
    <name evidence="2" type="ORF">L210DRAFT_3545515</name>
</gene>
<evidence type="ECO:0000256" key="1">
    <source>
        <dbReference type="SAM" id="MobiDB-lite"/>
    </source>
</evidence>
<comment type="caution">
    <text evidence="2">The sequence shown here is derived from an EMBL/GenBank/DDBJ whole genome shotgun (WGS) entry which is preliminary data.</text>
</comment>
<accession>A0AAD4BS17</accession>
<feature type="region of interest" description="Disordered" evidence="1">
    <location>
        <begin position="22"/>
        <end position="100"/>
    </location>
</feature>
<sequence length="100" mass="11271">MSRPSLFSFPFFPRPKACPLPHSLPPCVSSTRPHTTLSLPLPFRSSHRPPTNRARPLRQNTPRPHDQHPPTMTSRPLSKWQPLRIHPSTDPSGIRAPSCS</sequence>
<dbReference type="AlphaFoldDB" id="A0AAD4BS17"/>
<name>A0AAD4BS17_BOLED</name>
<keyword evidence="3" id="KW-1185">Reference proteome</keyword>
<evidence type="ECO:0000313" key="2">
    <source>
        <dbReference type="EMBL" id="KAF8438144.1"/>
    </source>
</evidence>
<dbReference type="EMBL" id="WHUW01000017">
    <property type="protein sequence ID" value="KAF8438144.1"/>
    <property type="molecule type" value="Genomic_DNA"/>
</dbReference>